<proteinExistence type="predicted"/>
<dbReference type="AlphaFoldDB" id="L1JC29"/>
<reference evidence="1 3" key="1">
    <citation type="journal article" date="2012" name="Nature">
        <title>Algal genomes reveal evolutionary mosaicism and the fate of nucleomorphs.</title>
        <authorList>
            <consortium name="DOE Joint Genome Institute"/>
            <person name="Curtis B.A."/>
            <person name="Tanifuji G."/>
            <person name="Burki F."/>
            <person name="Gruber A."/>
            <person name="Irimia M."/>
            <person name="Maruyama S."/>
            <person name="Arias M.C."/>
            <person name="Ball S.G."/>
            <person name="Gile G.H."/>
            <person name="Hirakawa Y."/>
            <person name="Hopkins J.F."/>
            <person name="Kuo A."/>
            <person name="Rensing S.A."/>
            <person name="Schmutz J."/>
            <person name="Symeonidi A."/>
            <person name="Elias M."/>
            <person name="Eveleigh R.J."/>
            <person name="Herman E.K."/>
            <person name="Klute M.J."/>
            <person name="Nakayama T."/>
            <person name="Obornik M."/>
            <person name="Reyes-Prieto A."/>
            <person name="Armbrust E.V."/>
            <person name="Aves S.J."/>
            <person name="Beiko R.G."/>
            <person name="Coutinho P."/>
            <person name="Dacks J.B."/>
            <person name="Durnford D.G."/>
            <person name="Fast N.M."/>
            <person name="Green B.R."/>
            <person name="Grisdale C.J."/>
            <person name="Hempel F."/>
            <person name="Henrissat B."/>
            <person name="Hoppner M.P."/>
            <person name="Ishida K."/>
            <person name="Kim E."/>
            <person name="Koreny L."/>
            <person name="Kroth P.G."/>
            <person name="Liu Y."/>
            <person name="Malik S.B."/>
            <person name="Maier U.G."/>
            <person name="McRose D."/>
            <person name="Mock T."/>
            <person name="Neilson J.A."/>
            <person name="Onodera N.T."/>
            <person name="Poole A.M."/>
            <person name="Pritham E.J."/>
            <person name="Richards T.A."/>
            <person name="Rocap G."/>
            <person name="Roy S.W."/>
            <person name="Sarai C."/>
            <person name="Schaack S."/>
            <person name="Shirato S."/>
            <person name="Slamovits C.H."/>
            <person name="Spencer D.F."/>
            <person name="Suzuki S."/>
            <person name="Worden A.Z."/>
            <person name="Zauner S."/>
            <person name="Barry K."/>
            <person name="Bell C."/>
            <person name="Bharti A.K."/>
            <person name="Crow J.A."/>
            <person name="Grimwood J."/>
            <person name="Kramer R."/>
            <person name="Lindquist E."/>
            <person name="Lucas S."/>
            <person name="Salamov A."/>
            <person name="McFadden G.I."/>
            <person name="Lane C.E."/>
            <person name="Keeling P.J."/>
            <person name="Gray M.W."/>
            <person name="Grigoriev I.V."/>
            <person name="Archibald J.M."/>
        </authorList>
    </citation>
    <scope>NUCLEOTIDE SEQUENCE</scope>
    <source>
        <strain evidence="1 3">CCMP2712</strain>
    </source>
</reference>
<name>L1JC29_GUITC</name>
<reference evidence="2" key="3">
    <citation type="submission" date="2016-03" db="UniProtKB">
        <authorList>
            <consortium name="EnsemblProtists"/>
        </authorList>
    </citation>
    <scope>IDENTIFICATION</scope>
</reference>
<dbReference type="PaxDb" id="55529-EKX45842"/>
<evidence type="ECO:0000313" key="1">
    <source>
        <dbReference type="EMBL" id="EKX45842.1"/>
    </source>
</evidence>
<dbReference type="Proteomes" id="UP000011087">
    <property type="component" value="Unassembled WGS sequence"/>
</dbReference>
<dbReference type="RefSeq" id="XP_005832822.1">
    <property type="nucleotide sequence ID" value="XM_005832765.1"/>
</dbReference>
<dbReference type="HOGENOM" id="CLU_848503_0_0_1"/>
<dbReference type="EMBL" id="JH992997">
    <property type="protein sequence ID" value="EKX45842.1"/>
    <property type="molecule type" value="Genomic_DNA"/>
</dbReference>
<dbReference type="KEGG" id="gtt:GUITHDRAFT_108290"/>
<protein>
    <submittedName>
        <fullName evidence="1 2">Uncharacterized protein</fullName>
    </submittedName>
</protein>
<evidence type="ECO:0000313" key="3">
    <source>
        <dbReference type="Proteomes" id="UP000011087"/>
    </source>
</evidence>
<keyword evidence="3" id="KW-1185">Reference proteome</keyword>
<dbReference type="EnsemblProtists" id="EKX45842">
    <property type="protein sequence ID" value="EKX45842"/>
    <property type="gene ID" value="GUITHDRAFT_108290"/>
</dbReference>
<evidence type="ECO:0000313" key="2">
    <source>
        <dbReference type="EnsemblProtists" id="EKX45842"/>
    </source>
</evidence>
<accession>L1JC29</accession>
<organism evidence="1">
    <name type="scientific">Guillardia theta (strain CCMP2712)</name>
    <name type="common">Cryptophyte</name>
    <dbReference type="NCBI Taxonomy" id="905079"/>
    <lineage>
        <taxon>Eukaryota</taxon>
        <taxon>Cryptophyceae</taxon>
        <taxon>Pyrenomonadales</taxon>
        <taxon>Geminigeraceae</taxon>
        <taxon>Guillardia</taxon>
    </lineage>
</organism>
<gene>
    <name evidence="1" type="ORF">GUITHDRAFT_108290</name>
</gene>
<sequence length="328" mass="37373">MVSCLLLATLPRQIRQRTVLESQSFILPTDQQIVLPDPGYQSEFPMTYFSSSPNPTSEYTWVCPGPSRLDDRNSGACPMSSSGGYRCCVHAGTGVAVVDNLCCPSKEEQQRVSALVPSRTELEKKLETVLAKEVMKLEKEQHPDPAPSSIASYISSRESRDDLNSYFNSLSDKVKSKRSMKDGESRNDLQSFFSLLEKGDLAGLLFHRKPAPPVRYPDPTEDIEKVADRYAEKVHKKLEQQGAENQRVEYEMWRDRSTAKEPRETFFERARRQQKRQQEIAARSGNEAAEQWQRKKIHFYTAKLAPEGRVRQEHGKLVLPFADVNNMN</sequence>
<reference evidence="3" key="2">
    <citation type="submission" date="2012-11" db="EMBL/GenBank/DDBJ databases">
        <authorList>
            <person name="Kuo A."/>
            <person name="Curtis B.A."/>
            <person name="Tanifuji G."/>
            <person name="Burki F."/>
            <person name="Gruber A."/>
            <person name="Irimia M."/>
            <person name="Maruyama S."/>
            <person name="Arias M.C."/>
            <person name="Ball S.G."/>
            <person name="Gile G.H."/>
            <person name="Hirakawa Y."/>
            <person name="Hopkins J.F."/>
            <person name="Rensing S.A."/>
            <person name="Schmutz J."/>
            <person name="Symeonidi A."/>
            <person name="Elias M."/>
            <person name="Eveleigh R.J."/>
            <person name="Herman E.K."/>
            <person name="Klute M.J."/>
            <person name="Nakayama T."/>
            <person name="Obornik M."/>
            <person name="Reyes-Prieto A."/>
            <person name="Armbrust E.V."/>
            <person name="Aves S.J."/>
            <person name="Beiko R.G."/>
            <person name="Coutinho P."/>
            <person name="Dacks J.B."/>
            <person name="Durnford D.G."/>
            <person name="Fast N.M."/>
            <person name="Green B.R."/>
            <person name="Grisdale C."/>
            <person name="Hempe F."/>
            <person name="Henrissat B."/>
            <person name="Hoppner M.P."/>
            <person name="Ishida K.-I."/>
            <person name="Kim E."/>
            <person name="Koreny L."/>
            <person name="Kroth P.G."/>
            <person name="Liu Y."/>
            <person name="Malik S.-B."/>
            <person name="Maier U.G."/>
            <person name="McRose D."/>
            <person name="Mock T."/>
            <person name="Neilson J.A."/>
            <person name="Onodera N.T."/>
            <person name="Poole A.M."/>
            <person name="Pritham E.J."/>
            <person name="Richards T.A."/>
            <person name="Rocap G."/>
            <person name="Roy S.W."/>
            <person name="Sarai C."/>
            <person name="Schaack S."/>
            <person name="Shirato S."/>
            <person name="Slamovits C.H."/>
            <person name="Spencer D.F."/>
            <person name="Suzuki S."/>
            <person name="Worden A.Z."/>
            <person name="Zauner S."/>
            <person name="Barry K."/>
            <person name="Bell C."/>
            <person name="Bharti A.K."/>
            <person name="Crow J.A."/>
            <person name="Grimwood J."/>
            <person name="Kramer R."/>
            <person name="Lindquist E."/>
            <person name="Lucas S."/>
            <person name="Salamov A."/>
            <person name="McFadden G.I."/>
            <person name="Lane C.E."/>
            <person name="Keeling P.J."/>
            <person name="Gray M.W."/>
            <person name="Grigoriev I.V."/>
            <person name="Archibald J.M."/>
        </authorList>
    </citation>
    <scope>NUCLEOTIDE SEQUENCE</scope>
    <source>
        <strain evidence="3">CCMP2712</strain>
    </source>
</reference>
<dbReference type="GeneID" id="17302542"/>